<evidence type="ECO:0000256" key="9">
    <source>
        <dbReference type="SAM" id="MobiDB-lite"/>
    </source>
</evidence>
<evidence type="ECO:0000259" key="12">
    <source>
        <dbReference type="Pfam" id="PF23726"/>
    </source>
</evidence>
<dbReference type="OrthoDB" id="6109at2759"/>
<keyword evidence="2" id="KW-0507">mRNA processing</keyword>
<keyword evidence="14" id="KW-1185">Reference proteome</keyword>
<dbReference type="OMA" id="PMTKFKL"/>
<keyword evidence="4" id="KW-0539">Nucleus</keyword>
<evidence type="ECO:0000259" key="10">
    <source>
        <dbReference type="Pfam" id="PF03178"/>
    </source>
</evidence>
<evidence type="ECO:0000313" key="13">
    <source>
        <dbReference type="EMBL" id="EPE24656.1"/>
    </source>
</evidence>
<evidence type="ECO:0000256" key="2">
    <source>
        <dbReference type="ARBA" id="ARBA00022664"/>
    </source>
</evidence>
<dbReference type="RefSeq" id="XP_008088744.1">
    <property type="nucleotide sequence ID" value="XM_008090553.1"/>
</dbReference>
<dbReference type="PANTHER" id="PTHR10644">
    <property type="entry name" value="DNA REPAIR/RNA PROCESSING CPSF FAMILY"/>
    <property type="match status" value="1"/>
</dbReference>
<dbReference type="EMBL" id="KE145373">
    <property type="protein sequence ID" value="EPE24656.1"/>
    <property type="molecule type" value="Genomic_DNA"/>
</dbReference>
<dbReference type="eggNOG" id="KOG1896">
    <property type="taxonomic scope" value="Eukaryota"/>
</dbReference>
<comment type="similarity">
    <text evidence="5">Belongs to the CFT1 family.</text>
</comment>
<dbReference type="GO" id="GO:0003723">
    <property type="term" value="F:RNA binding"/>
    <property type="evidence" value="ECO:0007669"/>
    <property type="project" value="UniProtKB-KW"/>
</dbReference>
<feature type="compositionally biased region" description="Polar residues" evidence="9">
    <location>
        <begin position="507"/>
        <end position="519"/>
    </location>
</feature>
<evidence type="ECO:0000256" key="1">
    <source>
        <dbReference type="ARBA" id="ARBA00004123"/>
    </source>
</evidence>
<feature type="compositionally biased region" description="Acidic residues" evidence="9">
    <location>
        <begin position="480"/>
        <end position="498"/>
    </location>
</feature>
<evidence type="ECO:0000259" key="11">
    <source>
        <dbReference type="Pfam" id="PF10433"/>
    </source>
</evidence>
<organism evidence="13 14">
    <name type="scientific">Glarea lozoyensis (strain ATCC 20868 / MF5171)</name>
    <dbReference type="NCBI Taxonomy" id="1116229"/>
    <lineage>
        <taxon>Eukaryota</taxon>
        <taxon>Fungi</taxon>
        <taxon>Dikarya</taxon>
        <taxon>Ascomycota</taxon>
        <taxon>Pezizomycotina</taxon>
        <taxon>Leotiomycetes</taxon>
        <taxon>Helotiales</taxon>
        <taxon>Helotiaceae</taxon>
        <taxon>Glarea</taxon>
    </lineage>
</organism>
<dbReference type="Pfam" id="PF03178">
    <property type="entry name" value="CPSF_A"/>
    <property type="match status" value="1"/>
</dbReference>
<name>S3CXU3_GLAL2</name>
<evidence type="ECO:0000256" key="3">
    <source>
        <dbReference type="ARBA" id="ARBA00022884"/>
    </source>
</evidence>
<evidence type="ECO:0000256" key="7">
    <source>
        <dbReference type="ARBA" id="ARBA00039443"/>
    </source>
</evidence>
<feature type="domain" description="RSE1/DDB1/CPSF1 first beta-propeller" evidence="11">
    <location>
        <begin position="90"/>
        <end position="464"/>
    </location>
</feature>
<proteinExistence type="inferred from homology"/>
<dbReference type="InterPro" id="IPR015943">
    <property type="entry name" value="WD40/YVTN_repeat-like_dom_sf"/>
</dbReference>
<dbReference type="Pfam" id="PF10433">
    <property type="entry name" value="Beta-prop_RSE1_1st"/>
    <property type="match status" value="1"/>
</dbReference>
<dbReference type="InterPro" id="IPR018846">
    <property type="entry name" value="Beta-prop_RSE1/DDB1/CPSF1_1st"/>
</dbReference>
<dbReference type="STRING" id="1116229.S3CXU3"/>
<sequence length="1444" mass="157233">MQCYTELTPPTAVSHSLSLPFVSAQSNNLVVAKTSLLQIFSTTTVSIQIEDASEEARLGKQNGKNDRRGNDDDGLEASFLGVDSTLRMPSRSSKTKLVLVAEYTISGTITSLARVSLPSTKSGGDALLVGLKDAKISLVEWDPSRPGITTTSIHYYEQNDYNGSPWTMSTSESVNYLTADPGNRCAALKFGARNLAILPFNQGDEDVNMDDWDEELDGPRPELQATTKLTNGDSKKVETPYGPSYILRLPKLDPNMCYPIHLAFLHEYREPTFGILSSNRLPAASLLHERKDPLFYMVFTLDVHQRAVTTILSIDKLPFDLDRVVPVPAPVGGAILVGGNQLIHIDQAGKANGVAVNPFAKLSTNFTLKTQADLDLRLEACQIEQLSKHNGDMLIILHTGELAILSFEMDGRSVSAISIRRVAKESGGNLLQSGASCVTRVSSNAVFVGSDGADAVVLGWNRKSGQNSRRKRIEDIDGVDESLLDDEDEDDEDLDDELYGGAPALSKSISNPAESSNSKSGDYVFQIHDSLINIAPIIDSVLGSSSSYMEDEQKGRCEDVRSDLQLVLATGKDSGGSIAIIHKNIQPKVMGKFEFAEARGLWTTSVKRPQVKGLPVSKEKTATSGDYALEAQYDRLMIVSKTLDDSEESSVYILTDTGFEELTTPEYEKEGATIEVGNLGNGMRLIQVVKTQVRAYDGDLGLAQILEMEDENTGAEPNIISASFADPYILLVRDDSSIFVVVCDNSYDLEELERVDDVLLSTKWLTGCLYTDTTGAFANIQSDKGQKDGENIMMFLLSAGGALYIYALPDLSKALYVAEGLCFVPPVLSADYAARRSAARETLIEIIVADLGDSVSKSPYLILRPSSDDLTIYEPFRVTSDSTPNTLSSSLHFLKIHNPHLAKNTEEAAADETAGGEDEMRNKPMRAIGNIGGYSTVFLPGGSPAFILKSAKSIPKVISLQGVGVRGLSSFHTSGCDRGFIYADNKGITRVAQLPDNTNLTELGVAVQKVSLNEEIHALAYHPLMSCYVVGTSTRTEFELPKDDDHRREMKNEDVPFKPTMEQGFLKLINPINWSVIDTIEMDPCEIIMCVKSLNLEISENTNERKQLITVGTAISKGEDLAIKGRLYVYDVVSVVPQPGRPETNKRLKLIAREDIPRGAITGVSEIGTQGFMLVAQGQKCMVRGLKEDGTLLPVAFMDMNCFVTAVKELPGTGLCVLSDAIKGVWFVGYTEEPYKMLLFGKSSTKMEVMTADLLPDGNELYIIAADADCNLHVMQFDPEHPKSLQGHLLLHRTTFSLGGHLATGMTLLPRTTSTSILLDTEENADTAAEATIPAHQLLITTTTGSISLLSPLSESQYRRLSTLTTHLTNVLWHACGLNPRAHRIDRNAPESMVGGRAVVDGTILGRWMELGSQRRAEVAGRVGVDVEEVRDDLASLVGGLGYL</sequence>
<dbReference type="GO" id="GO:0006397">
    <property type="term" value="P:mRNA processing"/>
    <property type="evidence" value="ECO:0007669"/>
    <property type="project" value="UniProtKB-KW"/>
</dbReference>
<reference evidence="13 14" key="1">
    <citation type="journal article" date="2013" name="BMC Genomics">
        <title>Genomics-driven discovery of the pneumocandin biosynthetic gene cluster in the fungus Glarea lozoyensis.</title>
        <authorList>
            <person name="Chen L."/>
            <person name="Yue Q."/>
            <person name="Zhang X."/>
            <person name="Xiang M."/>
            <person name="Wang C."/>
            <person name="Li S."/>
            <person name="Che Y."/>
            <person name="Ortiz-Lopez F.J."/>
            <person name="Bills G.F."/>
            <person name="Liu X."/>
            <person name="An Z."/>
        </authorList>
    </citation>
    <scope>NUCLEOTIDE SEQUENCE [LARGE SCALE GENOMIC DNA]</scope>
    <source>
        <strain evidence="14">ATCC 20868 / MF5171</strain>
    </source>
</reference>
<evidence type="ECO:0000256" key="5">
    <source>
        <dbReference type="ARBA" id="ARBA00038304"/>
    </source>
</evidence>
<dbReference type="Pfam" id="PF23726">
    <property type="entry name" value="Beta-prop_RSE1_2nd"/>
    <property type="match status" value="1"/>
</dbReference>
<dbReference type="GO" id="GO:0005634">
    <property type="term" value="C:nucleus"/>
    <property type="evidence" value="ECO:0007669"/>
    <property type="project" value="UniProtKB-SubCell"/>
</dbReference>
<evidence type="ECO:0000256" key="8">
    <source>
        <dbReference type="ARBA" id="ARBA00041264"/>
    </source>
</evidence>
<evidence type="ECO:0000313" key="14">
    <source>
        <dbReference type="Proteomes" id="UP000016922"/>
    </source>
</evidence>
<keyword evidence="3" id="KW-0694">RNA-binding</keyword>
<feature type="region of interest" description="Disordered" evidence="9">
    <location>
        <begin position="480"/>
        <end position="519"/>
    </location>
</feature>
<dbReference type="Proteomes" id="UP000016922">
    <property type="component" value="Unassembled WGS sequence"/>
</dbReference>
<dbReference type="Gene3D" id="2.130.10.10">
    <property type="entry name" value="YVTN repeat-like/Quinoprotein amine dehydrogenase"/>
    <property type="match status" value="2"/>
</dbReference>
<accession>S3CXU3</accession>
<protein>
    <recommendedName>
        <fullName evidence="7">Protein CFT1</fullName>
    </recommendedName>
    <alternativeName>
        <fullName evidence="8">Cleavage factor two protein 1</fullName>
    </alternativeName>
    <alternativeName>
        <fullName evidence="6">Protein cft1</fullName>
    </alternativeName>
</protein>
<dbReference type="InterPro" id="IPR050358">
    <property type="entry name" value="RSE1/DDB1/CFT1"/>
</dbReference>
<gene>
    <name evidence="13" type="ORF">GLAREA_08509</name>
</gene>
<comment type="subcellular location">
    <subcellularLocation>
        <location evidence="1">Nucleus</location>
    </subcellularLocation>
</comment>
<dbReference type="KEGG" id="glz:GLAREA_08509"/>
<dbReference type="HOGENOM" id="CLU_002414_2_1_1"/>
<feature type="domain" description="RSE1/DDB1/CPSF1 C-terminal" evidence="10">
    <location>
        <begin position="1064"/>
        <end position="1409"/>
    </location>
</feature>
<dbReference type="InterPro" id="IPR058543">
    <property type="entry name" value="Beta-prop_RSE1/DDB1/CPSF1_2nd"/>
</dbReference>
<feature type="domain" description="RSE1/DDB1/CPSF1 second beta-propeller" evidence="12">
    <location>
        <begin position="587"/>
        <end position="993"/>
    </location>
</feature>
<dbReference type="InterPro" id="IPR004871">
    <property type="entry name" value="RSE1/DDB1/CPSF1_C"/>
</dbReference>
<evidence type="ECO:0000256" key="4">
    <source>
        <dbReference type="ARBA" id="ARBA00023242"/>
    </source>
</evidence>
<evidence type="ECO:0000256" key="6">
    <source>
        <dbReference type="ARBA" id="ARBA00039187"/>
    </source>
</evidence>
<dbReference type="FunFam" id="2.130.10.10:FF:000788">
    <property type="entry name" value="mRNA cleavage and polyadenylation factor subunit"/>
    <property type="match status" value="1"/>
</dbReference>
<dbReference type="GeneID" id="19467557"/>